<evidence type="ECO:0000256" key="8">
    <source>
        <dbReference type="SAM" id="Phobius"/>
    </source>
</evidence>
<dbReference type="GO" id="GO:0010041">
    <property type="term" value="P:response to iron(III) ion"/>
    <property type="evidence" value="ECO:0007669"/>
    <property type="project" value="TreeGrafter"/>
</dbReference>
<dbReference type="PANTHER" id="PTHR33908:SF3">
    <property type="entry name" value="UNDECAPRENYL PHOSPHATE-ALPHA-4-AMINO-4-DEOXY-L-ARABINOSE ARABINOSYL TRANSFERASE"/>
    <property type="match status" value="1"/>
</dbReference>
<feature type="transmembrane region" description="Helical" evidence="8">
    <location>
        <begin position="147"/>
        <end position="166"/>
    </location>
</feature>
<keyword evidence="2" id="KW-1003">Cell membrane</keyword>
<feature type="transmembrane region" description="Helical" evidence="8">
    <location>
        <begin position="266"/>
        <end position="289"/>
    </location>
</feature>
<accession>A0A1B1BH50</accession>
<evidence type="ECO:0000313" key="11">
    <source>
        <dbReference type="Proteomes" id="UP000092582"/>
    </source>
</evidence>
<evidence type="ECO:0000256" key="5">
    <source>
        <dbReference type="ARBA" id="ARBA00022692"/>
    </source>
</evidence>
<keyword evidence="5 8" id="KW-0812">Transmembrane</keyword>
<feature type="transmembrane region" description="Helical" evidence="8">
    <location>
        <begin position="358"/>
        <end position="375"/>
    </location>
</feature>
<dbReference type="AlphaFoldDB" id="A0A1B1BH50"/>
<evidence type="ECO:0000256" key="6">
    <source>
        <dbReference type="ARBA" id="ARBA00022989"/>
    </source>
</evidence>
<keyword evidence="3" id="KW-0328">Glycosyltransferase</keyword>
<dbReference type="PANTHER" id="PTHR33908">
    <property type="entry name" value="MANNOSYLTRANSFERASE YKCB-RELATED"/>
    <property type="match status" value="1"/>
</dbReference>
<dbReference type="Proteomes" id="UP000092582">
    <property type="component" value="Chromosome 1"/>
</dbReference>
<dbReference type="InterPro" id="IPR050297">
    <property type="entry name" value="LipidA_mod_glycosyltrf_83"/>
</dbReference>
<dbReference type="GO" id="GO:0005886">
    <property type="term" value="C:plasma membrane"/>
    <property type="evidence" value="ECO:0007669"/>
    <property type="project" value="UniProtKB-SubCell"/>
</dbReference>
<feature type="transmembrane region" description="Helical" evidence="8">
    <location>
        <begin position="122"/>
        <end position="140"/>
    </location>
</feature>
<dbReference type="PATRIC" id="fig|670052.7.peg.942"/>
<reference evidence="10 11" key="1">
    <citation type="submission" date="2016-06" db="EMBL/GenBank/DDBJ databases">
        <title>Genome sequencing of Cryobacterium arcticum PAMC 27867.</title>
        <authorList>
            <person name="Lee J."/>
            <person name="Kim O.-S."/>
        </authorList>
    </citation>
    <scope>NUCLEOTIDE SEQUENCE [LARGE SCALE GENOMIC DNA]</scope>
    <source>
        <strain evidence="10 11">PAMC 27867</strain>
    </source>
</reference>
<keyword evidence="6 8" id="KW-1133">Transmembrane helix</keyword>
<evidence type="ECO:0000256" key="4">
    <source>
        <dbReference type="ARBA" id="ARBA00022679"/>
    </source>
</evidence>
<feature type="domain" description="Glycosyltransferase RgtA/B/C/D-like" evidence="9">
    <location>
        <begin position="82"/>
        <end position="239"/>
    </location>
</feature>
<comment type="subcellular location">
    <subcellularLocation>
        <location evidence="1">Cell membrane</location>
        <topology evidence="1">Multi-pass membrane protein</topology>
    </subcellularLocation>
</comment>
<evidence type="ECO:0000313" key="10">
    <source>
        <dbReference type="EMBL" id="ANP71878.1"/>
    </source>
</evidence>
<dbReference type="RefSeq" id="WP_066593908.1">
    <property type="nucleotide sequence ID" value="NZ_CP016282.1"/>
</dbReference>
<keyword evidence="4" id="KW-0808">Transferase</keyword>
<dbReference type="STRING" id="670052.PA27867_0911"/>
<proteinExistence type="predicted"/>
<dbReference type="GO" id="GO:0009103">
    <property type="term" value="P:lipopolysaccharide biosynthetic process"/>
    <property type="evidence" value="ECO:0007669"/>
    <property type="project" value="UniProtKB-ARBA"/>
</dbReference>
<dbReference type="EMBL" id="CP016282">
    <property type="protein sequence ID" value="ANP71878.1"/>
    <property type="molecule type" value="Genomic_DNA"/>
</dbReference>
<evidence type="ECO:0000259" key="9">
    <source>
        <dbReference type="Pfam" id="PF13231"/>
    </source>
</evidence>
<evidence type="ECO:0000256" key="2">
    <source>
        <dbReference type="ARBA" id="ARBA00022475"/>
    </source>
</evidence>
<dbReference type="Pfam" id="PF13231">
    <property type="entry name" value="PMT_2"/>
    <property type="match status" value="1"/>
</dbReference>
<feature type="transmembrane region" description="Helical" evidence="8">
    <location>
        <begin position="330"/>
        <end position="351"/>
    </location>
</feature>
<dbReference type="GO" id="GO:0016763">
    <property type="term" value="F:pentosyltransferase activity"/>
    <property type="evidence" value="ECO:0007669"/>
    <property type="project" value="TreeGrafter"/>
</dbReference>
<keyword evidence="7 8" id="KW-0472">Membrane</keyword>
<organism evidence="10 11">
    <name type="scientific">Cryobacterium arcticum</name>
    <dbReference type="NCBI Taxonomy" id="670052"/>
    <lineage>
        <taxon>Bacteria</taxon>
        <taxon>Bacillati</taxon>
        <taxon>Actinomycetota</taxon>
        <taxon>Actinomycetes</taxon>
        <taxon>Micrococcales</taxon>
        <taxon>Microbacteriaceae</taxon>
        <taxon>Cryobacterium</taxon>
    </lineage>
</organism>
<evidence type="ECO:0000256" key="1">
    <source>
        <dbReference type="ARBA" id="ARBA00004651"/>
    </source>
</evidence>
<protein>
    <recommendedName>
        <fullName evidence="9">Glycosyltransferase RgtA/B/C/D-like domain-containing protein</fullName>
    </recommendedName>
</protein>
<evidence type="ECO:0000256" key="3">
    <source>
        <dbReference type="ARBA" id="ARBA00022676"/>
    </source>
</evidence>
<feature type="transmembrane region" description="Helical" evidence="8">
    <location>
        <begin position="178"/>
        <end position="211"/>
    </location>
</feature>
<name>A0A1B1BH50_9MICO</name>
<dbReference type="OrthoDB" id="5318634at2"/>
<keyword evidence="11" id="KW-1185">Reference proteome</keyword>
<feature type="transmembrane region" description="Helical" evidence="8">
    <location>
        <begin position="301"/>
        <end position="324"/>
    </location>
</feature>
<feature type="transmembrane region" description="Helical" evidence="8">
    <location>
        <begin position="23"/>
        <end position="44"/>
    </location>
</feature>
<dbReference type="InterPro" id="IPR038731">
    <property type="entry name" value="RgtA/B/C-like"/>
</dbReference>
<feature type="transmembrane region" description="Helical" evidence="8">
    <location>
        <begin position="218"/>
        <end position="241"/>
    </location>
</feature>
<evidence type="ECO:0000256" key="7">
    <source>
        <dbReference type="ARBA" id="ARBA00023136"/>
    </source>
</evidence>
<dbReference type="KEGG" id="cart:PA27867_0911"/>
<sequence>MTTVLASPLVEPTRPALTSSRGFAPVAVLLGLLGFLVSVTGSWVPSYWGDEAASVMSAERSLPSLFRMLGNIDAVHGSYYLFLHGWIDVFGASELATRLPSALAIGLATAGTAVLARMLVNTRVAVIAGLVFAVLPRVTYMGAEARSTALATMLAVWTVILLVHIVRNRPSAPVLRLVLWTAYALMVTLSAYMFLYTALLIPVHALAVALFSRRRRGALLAWAGAAAAGLLLASPVFYWGVGEREQISFLARRPAVSVFDAAVHQWFGTPTLAGLAWALIAIGVVATFVPRFHTRGRAPRAELLVVLAWALVPSAVLLAGTQLITPMYSLRYLSICAPAAALAVAVGVAALRPRWTQVVSVLLVGALATPGYLAQRTDFAKDGGSDWRQVSDILRTEARPGDAVVFDESTKPSQRPRLAMHLYPAGFVGLSDVMLNRSYQDVDWLWDTTIPLAEATSRLAGTNRVWVLHNVGSRETVAGTDIGVLQQLGFTVHSSLTVNRTILTELTR</sequence>
<gene>
    <name evidence="10" type="ORF">PA27867_0911</name>
</gene>